<evidence type="ECO:0000256" key="3">
    <source>
        <dbReference type="ARBA" id="ARBA00008370"/>
    </source>
</evidence>
<evidence type="ECO:0000256" key="14">
    <source>
        <dbReference type="SAM" id="Phobius"/>
    </source>
</evidence>
<dbReference type="InterPro" id="IPR036873">
    <property type="entry name" value="Rhodanese-like_dom_sf"/>
</dbReference>
<evidence type="ECO:0000259" key="17">
    <source>
        <dbReference type="PROSITE" id="PS50206"/>
    </source>
</evidence>
<feature type="compositionally biased region" description="Basic and acidic residues" evidence="13">
    <location>
        <begin position="259"/>
        <end position="268"/>
    </location>
</feature>
<reference evidence="18 19" key="1">
    <citation type="journal article" date="2023" name="IMA Fungus">
        <title>Comparative genomic study of the Penicillium genus elucidates a diverse pangenome and 15 lateral gene transfer events.</title>
        <authorList>
            <person name="Petersen C."/>
            <person name="Sorensen T."/>
            <person name="Nielsen M.R."/>
            <person name="Sondergaard T.E."/>
            <person name="Sorensen J.L."/>
            <person name="Fitzpatrick D.A."/>
            <person name="Frisvad J.C."/>
            <person name="Nielsen K.L."/>
        </authorList>
    </citation>
    <scope>NUCLEOTIDE SEQUENCE [LARGE SCALE GENOMIC DNA]</scope>
    <source>
        <strain evidence="18 19">IBT 3361</strain>
    </source>
</reference>
<dbReference type="PROSITE" id="PS50055">
    <property type="entry name" value="TYR_PHOSPHATASE_PTP"/>
    <property type="match status" value="1"/>
</dbReference>
<dbReference type="InterPro" id="IPR016130">
    <property type="entry name" value="Tyr_Pase_AS"/>
</dbReference>
<dbReference type="InterPro" id="IPR000242">
    <property type="entry name" value="PTP_cat"/>
</dbReference>
<accession>A0ABQ8WYC1</accession>
<feature type="region of interest" description="Disordered" evidence="13">
    <location>
        <begin position="695"/>
        <end position="719"/>
    </location>
</feature>
<keyword evidence="19" id="KW-1185">Reference proteome</keyword>
<evidence type="ECO:0000256" key="7">
    <source>
        <dbReference type="ARBA" id="ARBA00019222"/>
    </source>
</evidence>
<keyword evidence="8 14" id="KW-0812">Transmembrane</keyword>
<evidence type="ECO:0000256" key="11">
    <source>
        <dbReference type="ARBA" id="ARBA00023128"/>
    </source>
</evidence>
<dbReference type="PROSITE" id="PS50056">
    <property type="entry name" value="TYR_PHOSPHATASE_2"/>
    <property type="match status" value="1"/>
</dbReference>
<gene>
    <name evidence="18" type="ORF">N7505_001666</name>
</gene>
<feature type="region of interest" description="Disordered" evidence="13">
    <location>
        <begin position="150"/>
        <end position="169"/>
    </location>
</feature>
<keyword evidence="11" id="KW-0496">Mitochondrion</keyword>
<feature type="domain" description="Tyrosine specific protein phosphatases" evidence="16">
    <location>
        <begin position="764"/>
        <end position="873"/>
    </location>
</feature>
<dbReference type="InterPro" id="IPR000387">
    <property type="entry name" value="Tyr_Pase_dom"/>
</dbReference>
<organism evidence="18 19">
    <name type="scientific">Penicillium chrysogenum</name>
    <name type="common">Penicillium notatum</name>
    <dbReference type="NCBI Taxonomy" id="5076"/>
    <lineage>
        <taxon>Eukaryota</taxon>
        <taxon>Fungi</taxon>
        <taxon>Dikarya</taxon>
        <taxon>Ascomycota</taxon>
        <taxon>Pezizomycotina</taxon>
        <taxon>Eurotiomycetes</taxon>
        <taxon>Eurotiomycetidae</taxon>
        <taxon>Eurotiales</taxon>
        <taxon>Aspergillaceae</taxon>
        <taxon>Penicillium</taxon>
        <taxon>Penicillium chrysogenum species complex</taxon>
    </lineage>
</organism>
<evidence type="ECO:0000259" key="15">
    <source>
        <dbReference type="PROSITE" id="PS50055"/>
    </source>
</evidence>
<feature type="region of interest" description="Disordered" evidence="13">
    <location>
        <begin position="200"/>
        <end position="246"/>
    </location>
</feature>
<feature type="compositionally biased region" description="Polar residues" evidence="13">
    <location>
        <begin position="153"/>
        <end position="164"/>
    </location>
</feature>
<evidence type="ECO:0000256" key="13">
    <source>
        <dbReference type="SAM" id="MobiDB-lite"/>
    </source>
</evidence>
<dbReference type="InterPro" id="IPR020164">
    <property type="entry name" value="Cyt_c_Oxase_assmbl_COX16"/>
</dbReference>
<dbReference type="EC" id="3.1.3.48" evidence="5"/>
<feature type="domain" description="Tyrosine-protein phosphatase" evidence="15">
    <location>
        <begin position="589"/>
        <end position="882"/>
    </location>
</feature>
<evidence type="ECO:0000256" key="9">
    <source>
        <dbReference type="ARBA" id="ARBA00022792"/>
    </source>
</evidence>
<feature type="compositionally biased region" description="Polar residues" evidence="13">
    <location>
        <begin position="206"/>
        <end position="229"/>
    </location>
</feature>
<dbReference type="PANTHER" id="PTHR19134">
    <property type="entry name" value="RECEPTOR-TYPE TYROSINE-PROTEIN PHOSPHATASE"/>
    <property type="match status" value="1"/>
</dbReference>
<dbReference type="PROSITE" id="PS50206">
    <property type="entry name" value="RHODANESE_3"/>
    <property type="match status" value="1"/>
</dbReference>
<dbReference type="Pfam" id="PF00102">
    <property type="entry name" value="Y_phosphatase"/>
    <property type="match status" value="1"/>
</dbReference>
<evidence type="ECO:0000313" key="19">
    <source>
        <dbReference type="Proteomes" id="UP001220256"/>
    </source>
</evidence>
<evidence type="ECO:0000256" key="1">
    <source>
        <dbReference type="ARBA" id="ARBA00002490"/>
    </source>
</evidence>
<dbReference type="InterPro" id="IPR003595">
    <property type="entry name" value="Tyr_Pase_cat"/>
</dbReference>
<dbReference type="InterPro" id="IPR029021">
    <property type="entry name" value="Prot-tyrosine_phosphatase-like"/>
</dbReference>
<evidence type="ECO:0000256" key="5">
    <source>
        <dbReference type="ARBA" id="ARBA00013064"/>
    </source>
</evidence>
<dbReference type="InterPro" id="IPR050348">
    <property type="entry name" value="Protein-Tyr_Phosphatase"/>
</dbReference>
<evidence type="ECO:0000313" key="18">
    <source>
        <dbReference type="EMBL" id="KAJ5283686.1"/>
    </source>
</evidence>
<keyword evidence="10 14" id="KW-1133">Transmembrane helix</keyword>
<evidence type="ECO:0000256" key="4">
    <source>
        <dbReference type="ARBA" id="ARBA00009649"/>
    </source>
</evidence>
<feature type="transmembrane region" description="Helical" evidence="14">
    <location>
        <begin position="36"/>
        <end position="60"/>
    </location>
</feature>
<dbReference type="EMBL" id="JAPVEB010000001">
    <property type="protein sequence ID" value="KAJ5283686.1"/>
    <property type="molecule type" value="Genomic_DNA"/>
</dbReference>
<dbReference type="Gene3D" id="3.40.250.10">
    <property type="entry name" value="Rhodanese-like domain"/>
    <property type="match status" value="1"/>
</dbReference>
<evidence type="ECO:0000256" key="10">
    <source>
        <dbReference type="ARBA" id="ARBA00022989"/>
    </source>
</evidence>
<dbReference type="PANTHER" id="PTHR19134:SF561">
    <property type="entry name" value="PROTEIN TYROSINE PHOSPHATASE 36E, ISOFORM A"/>
    <property type="match status" value="1"/>
</dbReference>
<comment type="subcellular location">
    <subcellularLocation>
        <location evidence="2">Mitochondrion inner membrane</location>
        <topology evidence="2">Single-pass membrane protein</topology>
    </subcellularLocation>
</comment>
<evidence type="ECO:0000256" key="8">
    <source>
        <dbReference type="ARBA" id="ARBA00022692"/>
    </source>
</evidence>
<protein>
    <recommendedName>
        <fullName evidence="6">Cytochrome c oxidase assembly protein COX16, mitochondrial</fullName>
        <ecNumber evidence="5">3.1.3.48</ecNumber>
    </recommendedName>
    <alternativeName>
        <fullName evidence="7">Cytochrome c oxidase assembly protein cox16, mitochondrial</fullName>
    </alternativeName>
</protein>
<dbReference type="SUPFAM" id="SSF52821">
    <property type="entry name" value="Rhodanese/Cell cycle control phosphatase"/>
    <property type="match status" value="1"/>
</dbReference>
<keyword evidence="9" id="KW-0999">Mitochondrion inner membrane</keyword>
<evidence type="ECO:0000256" key="6">
    <source>
        <dbReference type="ARBA" id="ARBA00015368"/>
    </source>
</evidence>
<dbReference type="SUPFAM" id="SSF52799">
    <property type="entry name" value="(Phosphotyrosine protein) phosphatases II"/>
    <property type="match status" value="1"/>
</dbReference>
<proteinExistence type="inferred from homology"/>
<feature type="compositionally biased region" description="Polar residues" evidence="13">
    <location>
        <begin position="273"/>
        <end position="293"/>
    </location>
</feature>
<name>A0ABQ8WYC1_PENCH</name>
<evidence type="ECO:0000259" key="16">
    <source>
        <dbReference type="PROSITE" id="PS50056"/>
    </source>
</evidence>
<dbReference type="PROSITE" id="PS00383">
    <property type="entry name" value="TYR_PHOSPHATASE_1"/>
    <property type="match status" value="1"/>
</dbReference>
<dbReference type="PRINTS" id="PR00700">
    <property type="entry name" value="PRTYPHPHTASE"/>
</dbReference>
<dbReference type="Proteomes" id="UP001220256">
    <property type="component" value="Unassembled WGS sequence"/>
</dbReference>
<dbReference type="Pfam" id="PF14138">
    <property type="entry name" value="COX16"/>
    <property type="match status" value="1"/>
</dbReference>
<evidence type="ECO:0000256" key="2">
    <source>
        <dbReference type="ARBA" id="ARBA00004434"/>
    </source>
</evidence>
<dbReference type="CDD" id="cd18533">
    <property type="entry name" value="PTP_fungal"/>
    <property type="match status" value="1"/>
</dbReference>
<sequence>MPVFQSKTFRRAATESSSLGERLGAFYRARLSRHPFILFGLPFMAVIVAGSFALTPAAALRYERYDRKVKQLSQDEAFDLGLKGPDGEEGIKRNPRRRIIGDEKEEYYRLMAKDLDQWEQKRVERFKGEPDGRLPGTGVVEANLPAMTGPGRSPSSPWVQSAQSGHHDGGVTQSFHSTMSPSTTGMMSSAAFTERSSPNYFGMAVQSPNNQQTSNPGLPMQKNWSTLPHTQPLPSPKLPTFSQESVSAGLKDLLKTETETSRIRRESAFHGPSSPQTTSWSNPSPSHSLGNFSFAQPNELRLPAGKNSAPAPQGATPASFPWVSAERCAELLESSQSNTMLFDVRPFAHFRQANIKGSLNLCIPTTLLKRRSFDTQKLEGTFTDDADKRSFARWRESDVIIVYDSAAADLKDAAPLLNLLNKFQAEDWKGDGLILQNGFRGFSKRFPHLIQQPQTQTTGPSSKVPSAMRINLQSVAPVVGGCALPESSSAVNPFFGNIRQNMDLLGGVGQIPLKQPDQLTEVKRQQLPSWLRGASDTKDQGHIISSKFLVLEKTELERMKQALTYEGPSADPNGSPKKYRVAGIEKGTKNRYNDIYPFDHSRVRLEGIPSGACDYVNANHISAELTNRKYIATQAPVPDTFDDFWRVVWEQDVRLLVSLTAEVERGQIKCHRYWESGKYGPFEVKAYSEKHINIESKGGPIDPTAGSPKTTDRHDGTNENPVITVRNFSICHTSFPFEPLRDITQLQYPYWPDFGTTSQPTHLLHLIEQCNKVIRATSNSSFSREQAEPKGQRPVLVHCSAGCGRTGTFCTVDSVLDMLKRQRAQAAGGGGLDQNPSGSSEWIGDSNLDLIAKTVEDFRRQRPSMVQNLSQYALCYESVLEWLASEMD</sequence>
<feature type="region of interest" description="Disordered" evidence="13">
    <location>
        <begin position="259"/>
        <end position="293"/>
    </location>
</feature>
<dbReference type="SMART" id="SM00404">
    <property type="entry name" value="PTPc_motif"/>
    <property type="match status" value="1"/>
</dbReference>
<dbReference type="SMART" id="SM00450">
    <property type="entry name" value="RHOD"/>
    <property type="match status" value="1"/>
</dbReference>
<feature type="domain" description="Rhodanese" evidence="17">
    <location>
        <begin position="335"/>
        <end position="451"/>
    </location>
</feature>
<comment type="function">
    <text evidence="1">Required for the assembly of the mitochondrial respiratory chain complex IV (CIV), also known as cytochrome c oxidase. May participate in merging the COX1 and COX2 assembly lines.</text>
</comment>
<dbReference type="CDD" id="cd01446">
    <property type="entry name" value="DSP_MapKP"/>
    <property type="match status" value="1"/>
</dbReference>
<dbReference type="InterPro" id="IPR001763">
    <property type="entry name" value="Rhodanese-like_dom"/>
</dbReference>
<dbReference type="Gene3D" id="3.90.190.10">
    <property type="entry name" value="Protein tyrosine phosphatase superfamily"/>
    <property type="match status" value="1"/>
</dbReference>
<comment type="similarity">
    <text evidence="4">Belongs to the protein-tyrosine phosphatase family. Non-receptor class subfamily.</text>
</comment>
<comment type="similarity">
    <text evidence="3">Belongs to the COX16 family.</text>
</comment>
<evidence type="ECO:0000256" key="12">
    <source>
        <dbReference type="ARBA" id="ARBA00023136"/>
    </source>
</evidence>
<keyword evidence="12 14" id="KW-0472">Membrane</keyword>
<comment type="caution">
    <text evidence="18">The sequence shown here is derived from an EMBL/GenBank/DDBJ whole genome shotgun (WGS) entry which is preliminary data.</text>
</comment>
<dbReference type="SMART" id="SM00194">
    <property type="entry name" value="PTPc"/>
    <property type="match status" value="1"/>
</dbReference>
<dbReference type="Pfam" id="PF00581">
    <property type="entry name" value="Rhodanese"/>
    <property type="match status" value="1"/>
</dbReference>